<evidence type="ECO:0000313" key="2">
    <source>
        <dbReference type="Proteomes" id="UP001064048"/>
    </source>
</evidence>
<gene>
    <name evidence="1" type="ORF">MSG28_015503</name>
</gene>
<accession>A0ACC0KAH2</accession>
<keyword evidence="2" id="KW-1185">Reference proteome</keyword>
<comment type="caution">
    <text evidence="1">The sequence shown here is derived from an EMBL/GenBank/DDBJ whole genome shotgun (WGS) entry which is preliminary data.</text>
</comment>
<dbReference type="Proteomes" id="UP001064048">
    <property type="component" value="Chromosome 28"/>
</dbReference>
<evidence type="ECO:0000313" key="1">
    <source>
        <dbReference type="EMBL" id="KAI8433468.1"/>
    </source>
</evidence>
<proteinExistence type="predicted"/>
<name>A0ACC0KAH2_CHOFU</name>
<protein>
    <submittedName>
        <fullName evidence="1">Uncharacterized protein</fullName>
    </submittedName>
</protein>
<reference evidence="1 2" key="1">
    <citation type="journal article" date="2022" name="Genome Biol. Evol.">
        <title>The Spruce Budworm Genome: Reconstructing the Evolutionary History of Antifreeze Proteins.</title>
        <authorList>
            <person name="Beliveau C."/>
            <person name="Gagne P."/>
            <person name="Picq S."/>
            <person name="Vernygora O."/>
            <person name="Keeling C.I."/>
            <person name="Pinkney K."/>
            <person name="Doucet D."/>
            <person name="Wen F."/>
            <person name="Johnston J.S."/>
            <person name="Maaroufi H."/>
            <person name="Boyle B."/>
            <person name="Laroche J."/>
            <person name="Dewar K."/>
            <person name="Juretic N."/>
            <person name="Blackburn G."/>
            <person name="Nisole A."/>
            <person name="Brunet B."/>
            <person name="Brandao M."/>
            <person name="Lumley L."/>
            <person name="Duan J."/>
            <person name="Quan G."/>
            <person name="Lucarotti C.J."/>
            <person name="Roe A.D."/>
            <person name="Sperling F.A.H."/>
            <person name="Levesque R.C."/>
            <person name="Cusson M."/>
        </authorList>
    </citation>
    <scope>NUCLEOTIDE SEQUENCE [LARGE SCALE GENOMIC DNA]</scope>
    <source>
        <strain evidence="1">Glfc:IPQL:Cfum</strain>
    </source>
</reference>
<dbReference type="EMBL" id="CM046128">
    <property type="protein sequence ID" value="KAI8433468.1"/>
    <property type="molecule type" value="Genomic_DNA"/>
</dbReference>
<organism evidence="1 2">
    <name type="scientific">Choristoneura fumiferana</name>
    <name type="common">Spruce budworm moth</name>
    <name type="synonym">Archips fumiferana</name>
    <dbReference type="NCBI Taxonomy" id="7141"/>
    <lineage>
        <taxon>Eukaryota</taxon>
        <taxon>Metazoa</taxon>
        <taxon>Ecdysozoa</taxon>
        <taxon>Arthropoda</taxon>
        <taxon>Hexapoda</taxon>
        <taxon>Insecta</taxon>
        <taxon>Pterygota</taxon>
        <taxon>Neoptera</taxon>
        <taxon>Endopterygota</taxon>
        <taxon>Lepidoptera</taxon>
        <taxon>Glossata</taxon>
        <taxon>Ditrysia</taxon>
        <taxon>Tortricoidea</taxon>
        <taxon>Tortricidae</taxon>
        <taxon>Tortricinae</taxon>
        <taxon>Choristoneura</taxon>
    </lineage>
</organism>
<sequence length="618" mass="72748">MTETEKPPELDERDKDADMMSMFASVWVKVEVDEEPELVEERTTRSKRSKKAPKNLICDQCDYSTAYKNCLELHILGHSSDKAFSCNSCEYKSKYPTALQRHIAIRHHEMNGDQPMDNGKPLTLHKCQDCEYTTYYKWNLNSHKRKHKTVKQFKCPFPECPFETAYRHNYIKHSKVHKEAVVFRCDKCPFTTKFEGHITRHLAKIHNEVTEKANKCDLCDFSTKTKWRLKIHQNRGKREEAIKCTYCQFETYFMCAYKKHKVDHYNEIYTNPKRKTFDGEQETMKDIQDKTMTSFHEKVSQMAMSYQNYIEKDMQNYLPNTELENHNKYNLDPDCVDWNNIQVLETEDRERPFQCHMCSYTSKFKASVQRHFQRHHTGSHNRPYKCVNCDFSTKTKDQIALHNKRSLSDTLLFCDACEFTTQYKCQFVTHQKCHYAYKCTACTYSCKHKYELQRHYGIMHLGNGIKCRFCEYKASRKDSVLCHETIHTGVKPFKCELCDYTSIRKSLLDNHVKRYHSDIKKDVAIISESKIQSLKVPLLLSEDPIDFCMEHTDNAAAEASLHPCADLKAKYDTRGAEDFEPTVPVTDALRSCPAADEEFSGESFLQQLLFRVLFHFIY</sequence>